<evidence type="ECO:0000313" key="4">
    <source>
        <dbReference type="EMBL" id="RAQ95854.1"/>
    </source>
</evidence>
<keyword evidence="1" id="KW-0547">Nucleotide-binding</keyword>
<dbReference type="InterPro" id="IPR003439">
    <property type="entry name" value="ABC_transporter-like_ATP-bd"/>
</dbReference>
<reference evidence="4 5" key="1">
    <citation type="submission" date="2016-08" db="EMBL/GenBank/DDBJ databases">
        <title>Analysis of Carbohydrate Active Enzymes in Thermogemmatispora T81 Reveals Carbohydrate Degradation Ability.</title>
        <authorList>
            <person name="Tomazini A."/>
            <person name="Lal S."/>
            <person name="Stott M."/>
            <person name="Henrissat B."/>
            <person name="Polikarpov I."/>
            <person name="Sparling R."/>
            <person name="Levin D.B."/>
        </authorList>
    </citation>
    <scope>NUCLEOTIDE SEQUENCE [LARGE SCALE GENOMIC DNA]</scope>
    <source>
        <strain evidence="4 5">T81</strain>
    </source>
</reference>
<sequence length="258" mass="28118">METVAAKQPEYPEEGTVPLLELRDIKKRYGALEALKGVSLHVKRAEILALLGDNGAGKSTLVKIISGVVPPDAGSMFWEGRPVTLKSHAEATALGIETIYQDSALVDSLTVARNIFLGRELVGPFGFMHHRKMRAIASDVLQTIVAIEGIDSPDKLVGSLSGGQKQAVAIARAVYFKRTLLVLDEPTSALAVRATEALFEYLRTLRSQGLSSILVTHNLYDAYRICDRFIILSHGELVFEASRSETSVAELTERVSRS</sequence>
<evidence type="ECO:0000256" key="2">
    <source>
        <dbReference type="ARBA" id="ARBA00022840"/>
    </source>
</evidence>
<dbReference type="AlphaFoldDB" id="A0A328VL63"/>
<proteinExistence type="predicted"/>
<dbReference type="InterPro" id="IPR003593">
    <property type="entry name" value="AAA+_ATPase"/>
</dbReference>
<dbReference type="PANTHER" id="PTHR43790:SF8">
    <property type="entry name" value="SUGAR ABC TRANSPORTER ATP-BINDING PROTEIN"/>
    <property type="match status" value="1"/>
</dbReference>
<organism evidence="4 5">
    <name type="scientific">Thermogemmatispora tikiterensis</name>
    <dbReference type="NCBI Taxonomy" id="1825093"/>
    <lineage>
        <taxon>Bacteria</taxon>
        <taxon>Bacillati</taxon>
        <taxon>Chloroflexota</taxon>
        <taxon>Ktedonobacteria</taxon>
        <taxon>Thermogemmatisporales</taxon>
        <taxon>Thermogemmatisporaceae</taxon>
        <taxon>Thermogemmatispora</taxon>
    </lineage>
</organism>
<dbReference type="InterPro" id="IPR050107">
    <property type="entry name" value="ABC_carbohydrate_import_ATPase"/>
</dbReference>
<keyword evidence="5" id="KW-1185">Reference proteome</keyword>
<dbReference type="SUPFAM" id="SSF52540">
    <property type="entry name" value="P-loop containing nucleoside triphosphate hydrolases"/>
    <property type="match status" value="1"/>
</dbReference>
<dbReference type="InterPro" id="IPR027417">
    <property type="entry name" value="P-loop_NTPase"/>
</dbReference>
<dbReference type="PROSITE" id="PS50893">
    <property type="entry name" value="ABC_TRANSPORTER_2"/>
    <property type="match status" value="1"/>
</dbReference>
<dbReference type="SMART" id="SM00382">
    <property type="entry name" value="AAA"/>
    <property type="match status" value="1"/>
</dbReference>
<dbReference type="GO" id="GO:0016887">
    <property type="term" value="F:ATP hydrolysis activity"/>
    <property type="evidence" value="ECO:0007669"/>
    <property type="project" value="InterPro"/>
</dbReference>
<name>A0A328VL63_9CHLR</name>
<evidence type="ECO:0000256" key="1">
    <source>
        <dbReference type="ARBA" id="ARBA00022741"/>
    </source>
</evidence>
<keyword evidence="2 4" id="KW-0067">ATP-binding</keyword>
<dbReference type="Pfam" id="PF00005">
    <property type="entry name" value="ABC_tran"/>
    <property type="match status" value="1"/>
</dbReference>
<evidence type="ECO:0000313" key="5">
    <source>
        <dbReference type="Proteomes" id="UP000248706"/>
    </source>
</evidence>
<dbReference type="PANTHER" id="PTHR43790">
    <property type="entry name" value="CARBOHYDRATE TRANSPORT ATP-BINDING PROTEIN MG119-RELATED"/>
    <property type="match status" value="1"/>
</dbReference>
<accession>A0A328VL63</accession>
<evidence type="ECO:0000259" key="3">
    <source>
        <dbReference type="PROSITE" id="PS50893"/>
    </source>
</evidence>
<comment type="caution">
    <text evidence="4">The sequence shown here is derived from an EMBL/GenBank/DDBJ whole genome shotgun (WGS) entry which is preliminary data.</text>
</comment>
<dbReference type="InterPro" id="IPR017871">
    <property type="entry name" value="ABC_transporter-like_CS"/>
</dbReference>
<dbReference type="Proteomes" id="UP000248706">
    <property type="component" value="Unassembled WGS sequence"/>
</dbReference>
<gene>
    <name evidence="4" type="ORF">A4R35_09925</name>
</gene>
<dbReference type="GO" id="GO:0005524">
    <property type="term" value="F:ATP binding"/>
    <property type="evidence" value="ECO:0007669"/>
    <property type="project" value="UniProtKB-KW"/>
</dbReference>
<dbReference type="EMBL" id="MCIF01000002">
    <property type="protein sequence ID" value="RAQ95854.1"/>
    <property type="molecule type" value="Genomic_DNA"/>
</dbReference>
<protein>
    <submittedName>
        <fullName evidence="4">ABC transporter ATP-binding protein</fullName>
    </submittedName>
</protein>
<dbReference type="CDD" id="cd03216">
    <property type="entry name" value="ABC_Carb_Monos_I"/>
    <property type="match status" value="1"/>
</dbReference>
<dbReference type="PROSITE" id="PS00211">
    <property type="entry name" value="ABC_TRANSPORTER_1"/>
    <property type="match status" value="1"/>
</dbReference>
<feature type="domain" description="ABC transporter" evidence="3">
    <location>
        <begin position="20"/>
        <end position="258"/>
    </location>
</feature>
<dbReference type="OrthoDB" id="9771863at2"/>
<dbReference type="Gene3D" id="3.40.50.300">
    <property type="entry name" value="P-loop containing nucleotide triphosphate hydrolases"/>
    <property type="match status" value="1"/>
</dbReference>